<dbReference type="EMBL" id="JAENHN010000002">
    <property type="protein sequence ID" value="MBK1809103.1"/>
    <property type="molecule type" value="Genomic_DNA"/>
</dbReference>
<protein>
    <submittedName>
        <fullName evidence="2">Metallophosphoesterase</fullName>
    </submittedName>
</protein>
<keyword evidence="3" id="KW-1185">Reference proteome</keyword>
<evidence type="ECO:0000259" key="1">
    <source>
        <dbReference type="Pfam" id="PF00149"/>
    </source>
</evidence>
<dbReference type="RefSeq" id="WP_200265654.1">
    <property type="nucleotide sequence ID" value="NZ_JAENHN010000002.1"/>
</dbReference>
<evidence type="ECO:0000313" key="2">
    <source>
        <dbReference type="EMBL" id="MBK1809103.1"/>
    </source>
</evidence>
<dbReference type="Proteomes" id="UP000596739">
    <property type="component" value="Unassembled WGS sequence"/>
</dbReference>
<feature type="domain" description="Calcineurin-like phosphoesterase" evidence="1">
    <location>
        <begin position="148"/>
        <end position="371"/>
    </location>
</feature>
<evidence type="ECO:0000313" key="3">
    <source>
        <dbReference type="Proteomes" id="UP000596739"/>
    </source>
</evidence>
<name>A0ABS1EIC9_9CLOT</name>
<dbReference type="SUPFAM" id="SSF56300">
    <property type="entry name" value="Metallo-dependent phosphatases"/>
    <property type="match status" value="1"/>
</dbReference>
<dbReference type="Gene3D" id="3.60.21.10">
    <property type="match status" value="1"/>
</dbReference>
<sequence length="460" mass="51879">MKKFKKILTFVLPIFLLALIYIVPKQVYAASTAYSISTDFSQYTPNSTIKISYSGVSTKDWIGIYKQGTTPSSAAADAAYAWKYTSGASGTLSFTPNDFITAQYSPNKGNTLQPGNYKAVLLKNDGYTVAAQVNFTVIEDKLLYSFEVLSDMHISTKDTTFNSHLNSALKDIKNFAKNSSCIVANGDSVDEWSWDTYSLLRDTMYSNRVGLPYVYFNLGNHELMEDSHNANVNSASFQDEFNRYLYFANDINYNMNNSTNTSITHDKQTLPYYKQTVNGQHFIFLGSESDSDRDKAYLSDTQLNWLDEELYKVAKYENDQPVFVFLHQGLNNTVAGTKSGQDWGGVIQDSQLRFILNKYPNVIYFSGHSHWQLESQSTMYQDTATYGPTLGATMFNSASVGYLWSDAGSSINGSQGLHVEVYKDKVLVKGRNYLNQSWIPSAQFTVDMNAKYTSMHKYTY</sequence>
<dbReference type="InterPro" id="IPR004843">
    <property type="entry name" value="Calcineurin-like_PHP"/>
</dbReference>
<proteinExistence type="predicted"/>
<dbReference type="InterPro" id="IPR029052">
    <property type="entry name" value="Metallo-depent_PP-like"/>
</dbReference>
<comment type="caution">
    <text evidence="2">The sequence shown here is derived from an EMBL/GenBank/DDBJ whole genome shotgun (WGS) entry which is preliminary data.</text>
</comment>
<reference evidence="3" key="1">
    <citation type="submission" date="2021-01" db="EMBL/GenBank/DDBJ databases">
        <title>Genome public.</title>
        <authorList>
            <person name="Liu C."/>
            <person name="Sun Q."/>
        </authorList>
    </citation>
    <scope>NUCLEOTIDE SEQUENCE [LARGE SCALE GENOMIC DNA]</scope>
    <source>
        <strain evidence="3">YIM B02505</strain>
    </source>
</reference>
<organism evidence="2 3">
    <name type="scientific">Clostridium yunnanense</name>
    <dbReference type="NCBI Taxonomy" id="2800325"/>
    <lineage>
        <taxon>Bacteria</taxon>
        <taxon>Bacillati</taxon>
        <taxon>Bacillota</taxon>
        <taxon>Clostridia</taxon>
        <taxon>Eubacteriales</taxon>
        <taxon>Clostridiaceae</taxon>
        <taxon>Clostridium</taxon>
    </lineage>
</organism>
<accession>A0ABS1EIC9</accession>
<gene>
    <name evidence="2" type="ORF">JHL18_00370</name>
</gene>
<dbReference type="Pfam" id="PF00149">
    <property type="entry name" value="Metallophos"/>
    <property type="match status" value="1"/>
</dbReference>